<dbReference type="InterPro" id="IPR036663">
    <property type="entry name" value="Fumarylacetoacetase_C_sf"/>
</dbReference>
<evidence type="ECO:0000313" key="4">
    <source>
        <dbReference type="Proteomes" id="UP000501868"/>
    </source>
</evidence>
<dbReference type="GO" id="GO:0005737">
    <property type="term" value="C:cytoplasm"/>
    <property type="evidence" value="ECO:0007669"/>
    <property type="project" value="TreeGrafter"/>
</dbReference>
<protein>
    <submittedName>
        <fullName evidence="3">2-keto-4-pentenoate hydratase</fullName>
    </submittedName>
</protein>
<dbReference type="PANTHER" id="PTHR30143:SF0">
    <property type="entry name" value="2-KETO-4-PENTENOATE HYDRATASE"/>
    <property type="match status" value="1"/>
</dbReference>
<dbReference type="EMBL" id="CP051128">
    <property type="protein sequence ID" value="QIZ06445.1"/>
    <property type="molecule type" value="Genomic_DNA"/>
</dbReference>
<evidence type="ECO:0000256" key="1">
    <source>
        <dbReference type="ARBA" id="ARBA00023239"/>
    </source>
</evidence>
<evidence type="ECO:0000313" key="3">
    <source>
        <dbReference type="EMBL" id="QIZ06445.1"/>
    </source>
</evidence>
<dbReference type="AlphaFoldDB" id="A0A6H1NYZ6"/>
<dbReference type="Gene3D" id="3.90.850.10">
    <property type="entry name" value="Fumarylacetoacetase-like, C-terminal domain"/>
    <property type="match status" value="1"/>
</dbReference>
<evidence type="ECO:0000259" key="2">
    <source>
        <dbReference type="Pfam" id="PF01557"/>
    </source>
</evidence>
<reference evidence="3 4" key="1">
    <citation type="submission" date="2020-04" db="EMBL/GenBank/DDBJ databases">
        <title>Genome-Wide Identification of 5-Methylcytosine Sites in Bacterial Genomes By High-Throughput Sequencing of MspJI Restriction Fragments.</title>
        <authorList>
            <person name="Wu V."/>
        </authorList>
    </citation>
    <scope>NUCLEOTIDE SEQUENCE [LARGE SCALE GENOMIC DNA]</scope>
    <source>
        <strain evidence="3 4">S2</strain>
    </source>
</reference>
<dbReference type="PANTHER" id="PTHR30143">
    <property type="entry name" value="ACID HYDRATASE"/>
    <property type="match status" value="1"/>
</dbReference>
<keyword evidence="1" id="KW-0456">Lyase</keyword>
<proteinExistence type="predicted"/>
<dbReference type="InterPro" id="IPR050772">
    <property type="entry name" value="Hydratase-Decarb/MhpD_sf"/>
</dbReference>
<reference evidence="3 4" key="2">
    <citation type="submission" date="2020-04" db="EMBL/GenBank/DDBJ databases">
        <authorList>
            <person name="Fomenkov A."/>
            <person name="Anton B.P."/>
            <person name="Roberts R.J."/>
        </authorList>
    </citation>
    <scope>NUCLEOTIDE SEQUENCE [LARGE SCALE GENOMIC DNA]</scope>
    <source>
        <strain evidence="3 4">S2</strain>
    </source>
</reference>
<name>A0A6H1NYZ6_PRIMG</name>
<dbReference type="GO" id="GO:0008684">
    <property type="term" value="F:2-oxopent-4-enoate hydratase activity"/>
    <property type="evidence" value="ECO:0007669"/>
    <property type="project" value="TreeGrafter"/>
</dbReference>
<sequence>MEIRSIFKEVFLLNKVVSKEVKELASYLIEAEKNQKPIQPLTELKSDITLDEAYEIQLQVVKEKLSEGIRIVGKKIGLTSRDMQIMYGIDTPDCGHLFENMIVKNNHEVSFKDVIQPKIEAEIAFVLKKDLKGPNVTVEEVLQATDYVLPSIEIIDSRIKDWNVKLQDTVADNASSGLYVLGDKPVSVDEVNLTDITMKVYQNGQLMKEGIGKNAMEHPAACVAWLANKLAEFDVVLQAGEVILSGALATTIDVVPGDEFTAVFEHLGEVKVKFTK</sequence>
<dbReference type="Pfam" id="PF01557">
    <property type="entry name" value="FAA_hydrolase"/>
    <property type="match status" value="1"/>
</dbReference>
<gene>
    <name evidence="3" type="ORF">HFZ78_06770</name>
</gene>
<organism evidence="3 4">
    <name type="scientific">Priestia megaterium</name>
    <name type="common">Bacillus megaterium</name>
    <dbReference type="NCBI Taxonomy" id="1404"/>
    <lineage>
        <taxon>Bacteria</taxon>
        <taxon>Bacillati</taxon>
        <taxon>Bacillota</taxon>
        <taxon>Bacilli</taxon>
        <taxon>Bacillales</taxon>
        <taxon>Bacillaceae</taxon>
        <taxon>Priestia</taxon>
    </lineage>
</organism>
<accession>A0A6H1NYZ6</accession>
<dbReference type="InterPro" id="IPR011234">
    <property type="entry name" value="Fumarylacetoacetase-like_C"/>
</dbReference>
<dbReference type="Proteomes" id="UP000501868">
    <property type="component" value="Chromosome"/>
</dbReference>
<dbReference type="SUPFAM" id="SSF56529">
    <property type="entry name" value="FAH"/>
    <property type="match status" value="1"/>
</dbReference>
<feature type="domain" description="Fumarylacetoacetase-like C-terminal" evidence="2">
    <location>
        <begin position="103"/>
        <end position="273"/>
    </location>
</feature>